<dbReference type="InterPro" id="IPR019646">
    <property type="entry name" value="Aminoglyc_AdlTrfase"/>
</dbReference>
<comment type="caution">
    <text evidence="2">The sequence shown here is derived from an EMBL/GenBank/DDBJ whole genome shotgun (WGS) entry which is preliminary data.</text>
</comment>
<protein>
    <submittedName>
        <fullName evidence="2">Nucleotidyltransferase domain-containing protein</fullName>
    </submittedName>
</protein>
<dbReference type="Gene3D" id="3.30.460.40">
    <property type="match status" value="1"/>
</dbReference>
<keyword evidence="3" id="KW-1185">Reference proteome</keyword>
<feature type="region of interest" description="Disordered" evidence="1">
    <location>
        <begin position="171"/>
        <end position="198"/>
    </location>
</feature>
<sequence length="198" mass="21566">MSAEQVAGLQLRLRGREFDWCVLGGWGVDALAGRVTREHKDLDVVVDLAALPGVLDLLAEEGFRLARAWPESRDLPGRHPLLGDPPPSAFVLACTDGREVDVHVCDGLDTGVVLLWDTDVVLTTAGLSGTGTVGGVRVRCMTADLQLACHQGYDLPPAHAADVRLLRQLLADRSEPSERSERSERSELSDREPSRQER</sequence>
<evidence type="ECO:0000313" key="2">
    <source>
        <dbReference type="EMBL" id="MFC3688179.1"/>
    </source>
</evidence>
<organism evidence="2 3">
    <name type="scientific">Aquipuribacter hungaricus</name>
    <dbReference type="NCBI Taxonomy" id="545624"/>
    <lineage>
        <taxon>Bacteria</taxon>
        <taxon>Bacillati</taxon>
        <taxon>Actinomycetota</taxon>
        <taxon>Actinomycetes</taxon>
        <taxon>Micrococcales</taxon>
        <taxon>Intrasporangiaceae</taxon>
        <taxon>Aquipuribacter</taxon>
    </lineage>
</organism>
<name>A0ABV7WED4_9MICO</name>
<dbReference type="Proteomes" id="UP001595685">
    <property type="component" value="Unassembled WGS sequence"/>
</dbReference>
<proteinExistence type="predicted"/>
<dbReference type="EMBL" id="JBHRWW010000004">
    <property type="protein sequence ID" value="MFC3688179.1"/>
    <property type="molecule type" value="Genomic_DNA"/>
</dbReference>
<accession>A0ABV7WED4</accession>
<evidence type="ECO:0000256" key="1">
    <source>
        <dbReference type="SAM" id="MobiDB-lite"/>
    </source>
</evidence>
<evidence type="ECO:0000313" key="3">
    <source>
        <dbReference type="Proteomes" id="UP001595685"/>
    </source>
</evidence>
<dbReference type="Pfam" id="PF10706">
    <property type="entry name" value="Aminoglyc_resit"/>
    <property type="match status" value="2"/>
</dbReference>
<reference evidence="3" key="1">
    <citation type="journal article" date="2019" name="Int. J. Syst. Evol. Microbiol.">
        <title>The Global Catalogue of Microorganisms (GCM) 10K type strain sequencing project: providing services to taxonomists for standard genome sequencing and annotation.</title>
        <authorList>
            <consortium name="The Broad Institute Genomics Platform"/>
            <consortium name="The Broad Institute Genome Sequencing Center for Infectious Disease"/>
            <person name="Wu L."/>
            <person name="Ma J."/>
        </authorList>
    </citation>
    <scope>NUCLEOTIDE SEQUENCE [LARGE SCALE GENOMIC DNA]</scope>
    <source>
        <strain evidence="3">NCAIM B.02333</strain>
    </source>
</reference>
<gene>
    <name evidence="2" type="ORF">ACFOLH_07480</name>
</gene>
<dbReference type="RefSeq" id="WP_376984083.1">
    <property type="nucleotide sequence ID" value="NZ_JBBEOI010000014.1"/>
</dbReference>